<accession>A0ABQ6LZP5</accession>
<gene>
    <name evidence="3" type="ORF">MNKW57_18870</name>
</gene>
<evidence type="ECO:0000256" key="1">
    <source>
        <dbReference type="SAM" id="MobiDB-lite"/>
    </source>
</evidence>
<comment type="caution">
    <text evidence="3">The sequence shown here is derived from an EMBL/GenBank/DDBJ whole genome shotgun (WGS) entry which is preliminary data.</text>
</comment>
<dbReference type="PROSITE" id="PS51257">
    <property type="entry name" value="PROKAR_LIPOPROTEIN"/>
    <property type="match status" value="1"/>
</dbReference>
<dbReference type="RefSeq" id="WP_285764186.1">
    <property type="nucleotide sequence ID" value="NZ_BSYJ01000003.1"/>
</dbReference>
<proteinExistence type="predicted"/>
<sequence>MGKFKVMAIVLTAVLGISGCIEAQQDSPVKAKNDTGTERQETQERIGPRTSSGQLRTQDGSKPEVPSQTGAGWIFVSKGSRQCEGGGMTLDQSKGRLESAGVKVVASSCGVRTDMMYIQVCGGATGDILLHQVDPRDMDKALAAGYRPASAIKFEFSACRHQDARPPRTPRDQT</sequence>
<feature type="signal peptide" evidence="2">
    <location>
        <begin position="1"/>
        <end position="23"/>
    </location>
</feature>
<organism evidence="3 4">
    <name type="scientific">Biformimicrobium ophioploci</name>
    <dbReference type="NCBI Taxonomy" id="3036711"/>
    <lineage>
        <taxon>Bacteria</taxon>
        <taxon>Pseudomonadati</taxon>
        <taxon>Pseudomonadota</taxon>
        <taxon>Gammaproteobacteria</taxon>
        <taxon>Cellvibrionales</taxon>
        <taxon>Microbulbiferaceae</taxon>
        <taxon>Biformimicrobium</taxon>
    </lineage>
</organism>
<feature type="chain" id="PRO_5047131094" description="Lipoprotein" evidence="2">
    <location>
        <begin position="24"/>
        <end position="174"/>
    </location>
</feature>
<dbReference type="Proteomes" id="UP001224392">
    <property type="component" value="Unassembled WGS sequence"/>
</dbReference>
<feature type="compositionally biased region" description="Polar residues" evidence="1">
    <location>
        <begin position="49"/>
        <end position="70"/>
    </location>
</feature>
<feature type="region of interest" description="Disordered" evidence="1">
    <location>
        <begin position="28"/>
        <end position="70"/>
    </location>
</feature>
<keyword evidence="4" id="KW-1185">Reference proteome</keyword>
<feature type="compositionally biased region" description="Basic and acidic residues" evidence="1">
    <location>
        <begin position="29"/>
        <end position="47"/>
    </location>
</feature>
<evidence type="ECO:0000256" key="2">
    <source>
        <dbReference type="SAM" id="SignalP"/>
    </source>
</evidence>
<reference evidence="3 4" key="1">
    <citation type="submission" date="2023-04" db="EMBL/GenBank/DDBJ databases">
        <title>Marinobulbifer ophiurae gen. nov., sp. Nov., isolate from tissue of brittle star Ophioplocus japonicus.</title>
        <authorList>
            <person name="Kawano K."/>
            <person name="Sawayama S."/>
            <person name="Nakagawa S."/>
        </authorList>
    </citation>
    <scope>NUCLEOTIDE SEQUENCE [LARGE SCALE GENOMIC DNA]</scope>
    <source>
        <strain evidence="3 4">NKW57</strain>
    </source>
</reference>
<dbReference type="EMBL" id="BSYJ01000003">
    <property type="protein sequence ID" value="GMG87566.1"/>
    <property type="molecule type" value="Genomic_DNA"/>
</dbReference>
<evidence type="ECO:0000313" key="4">
    <source>
        <dbReference type="Proteomes" id="UP001224392"/>
    </source>
</evidence>
<evidence type="ECO:0000313" key="3">
    <source>
        <dbReference type="EMBL" id="GMG87566.1"/>
    </source>
</evidence>
<name>A0ABQ6LZP5_9GAMM</name>
<protein>
    <recommendedName>
        <fullName evidence="5">Lipoprotein</fullName>
    </recommendedName>
</protein>
<evidence type="ECO:0008006" key="5">
    <source>
        <dbReference type="Google" id="ProtNLM"/>
    </source>
</evidence>
<keyword evidence="2" id="KW-0732">Signal</keyword>